<evidence type="ECO:0000313" key="8">
    <source>
        <dbReference type="EMBL" id="CAB1127779.1"/>
    </source>
</evidence>
<keyword evidence="4 6" id="KW-0215">Deoxyribonucleotide synthesis</keyword>
<name>A0A6F8ZDU4_9FIRM</name>
<dbReference type="InterPro" id="IPR013346">
    <property type="entry name" value="NrdE_NrdA_C"/>
</dbReference>
<dbReference type="PANTHER" id="PTHR11573">
    <property type="entry name" value="RIBONUCLEOSIDE-DIPHOSPHATE REDUCTASE LARGE CHAIN"/>
    <property type="match status" value="1"/>
</dbReference>
<comment type="catalytic activity">
    <reaction evidence="5 6">
        <text>a 2'-deoxyribonucleoside 5'-diphosphate + [thioredoxin]-disulfide + H2O = a ribonucleoside 5'-diphosphate + [thioredoxin]-dithiol</text>
        <dbReference type="Rhea" id="RHEA:23252"/>
        <dbReference type="Rhea" id="RHEA-COMP:10698"/>
        <dbReference type="Rhea" id="RHEA-COMP:10700"/>
        <dbReference type="ChEBI" id="CHEBI:15377"/>
        <dbReference type="ChEBI" id="CHEBI:29950"/>
        <dbReference type="ChEBI" id="CHEBI:50058"/>
        <dbReference type="ChEBI" id="CHEBI:57930"/>
        <dbReference type="ChEBI" id="CHEBI:73316"/>
        <dbReference type="EC" id="1.17.4.1"/>
    </reaction>
</comment>
<keyword evidence="9" id="KW-1185">Reference proteome</keyword>
<dbReference type="NCBIfam" id="TIGR02506">
    <property type="entry name" value="NrdE_NrdA"/>
    <property type="match status" value="1"/>
</dbReference>
<dbReference type="EC" id="1.17.4.1" evidence="2 6"/>
<dbReference type="GO" id="GO:0004748">
    <property type="term" value="F:ribonucleoside-diphosphate reductase activity, thioredoxin disulfide as acceptor"/>
    <property type="evidence" value="ECO:0007669"/>
    <property type="project" value="UniProtKB-EC"/>
</dbReference>
<dbReference type="GO" id="GO:0005971">
    <property type="term" value="C:ribonucleoside-diphosphate reductase complex"/>
    <property type="evidence" value="ECO:0007669"/>
    <property type="project" value="TreeGrafter"/>
</dbReference>
<dbReference type="Pfam" id="PF00317">
    <property type="entry name" value="Ribonuc_red_lgN"/>
    <property type="match status" value="1"/>
</dbReference>
<dbReference type="SUPFAM" id="SSF48168">
    <property type="entry name" value="R1 subunit of ribonucleotide reductase, N-terminal domain"/>
    <property type="match status" value="1"/>
</dbReference>
<keyword evidence="3 6" id="KW-0560">Oxidoreductase</keyword>
<feature type="domain" description="Ribonucleotide reductase large subunit" evidence="7">
    <location>
        <begin position="608"/>
        <end position="630"/>
    </location>
</feature>
<evidence type="ECO:0000256" key="3">
    <source>
        <dbReference type="ARBA" id="ARBA00023002"/>
    </source>
</evidence>
<evidence type="ECO:0000256" key="1">
    <source>
        <dbReference type="ARBA" id="ARBA00010406"/>
    </source>
</evidence>
<dbReference type="Gene3D" id="3.20.70.20">
    <property type="match status" value="1"/>
</dbReference>
<evidence type="ECO:0000256" key="2">
    <source>
        <dbReference type="ARBA" id="ARBA00012274"/>
    </source>
</evidence>
<comment type="function">
    <text evidence="6">Provides the precursors necessary for DNA synthesis. Catalyzes the biosynthesis of deoxyribonucleotides from the corresponding ribonucleotides.</text>
</comment>
<dbReference type="KEGG" id="hfv:R50_0273"/>
<evidence type="ECO:0000259" key="7">
    <source>
        <dbReference type="PROSITE" id="PS00089"/>
    </source>
</evidence>
<dbReference type="PANTHER" id="PTHR11573:SF6">
    <property type="entry name" value="RIBONUCLEOSIDE-DIPHOSPHATE REDUCTASE LARGE SUBUNIT"/>
    <property type="match status" value="1"/>
</dbReference>
<evidence type="ECO:0000256" key="5">
    <source>
        <dbReference type="ARBA" id="ARBA00047754"/>
    </source>
</evidence>
<sequence length="756" mass="84180">MSVFTIFLPPVLAHHPAGEHLRPFVPLVEAATEGFPDCPAAELLEDAARHLTAEPGRQEVEDTLVRLANDKVSVERPHWTFVAARLLLARLYEEAAANRGLAAPGYGDFPGLVRHLTTIGRYDPAVLEAYGEEGLRALGALIRPERDRLLNYPGLKHLADRYAIKGLDNEVRELPQEVFLGVAAYLALAERPEDRLAWAERFYTLLSTLSITMATPTLANARKPGGQLSSCFIDTPEDSILGIFGGLKAFAQVSQNGGGMGVYFGHLRALGSTIRGYKDTGNGVIPWARLYNDTAVSVNQLGQRAGAVALWLDVWHKDIVDWLDLKTNNGDERRKAHDVFPGVTIPDAFMRAVEADEPWSLFDPHEVEQVMGWRLEDSWGEEWERRYQACVAEPRLSRVTLPALDLMAAIMKSAYETGGPFLLFRDTANRLNPNGHAGMIYSSNLCTEILQNQSSTIEEGAAESGEGTLTTTARSGDFVVCNLSSIHLGRVDRLEDLETIIPVQVRMLDNVITLNHLPLPQAVRTNRRYRAIGIGVSGYHEHLVRHGIDWESEEHLAYADRLFERINYLAIRASMELAKERGAYPLFPGSDWDTGAYFTKRGYTSPEWQTLAAEVHRHGLRNGYLMAIAPTGSTSVIAGTTASTDPIFKPVFTEEKKGFLIRTVAPGLDARTAPLYKEAHRIDQRWSIRAAAVRQRHLDQSQSVNLYATEDLDEWTFLEWYLLAWKSGLKSLYYFRNFTADEAAPDPAPVCESCTV</sequence>
<dbReference type="InterPro" id="IPR039718">
    <property type="entry name" value="Rrm1"/>
</dbReference>
<dbReference type="GO" id="GO:0005524">
    <property type="term" value="F:ATP binding"/>
    <property type="evidence" value="ECO:0007669"/>
    <property type="project" value="InterPro"/>
</dbReference>
<dbReference type="Proteomes" id="UP000503399">
    <property type="component" value="Chromosome"/>
</dbReference>
<dbReference type="EMBL" id="LR778114">
    <property type="protein sequence ID" value="CAB1127779.1"/>
    <property type="molecule type" value="Genomic_DNA"/>
</dbReference>
<dbReference type="CDD" id="cd01679">
    <property type="entry name" value="RNR_I"/>
    <property type="match status" value="1"/>
</dbReference>
<dbReference type="AlphaFoldDB" id="A0A6F8ZDU4"/>
<dbReference type="InterPro" id="IPR008926">
    <property type="entry name" value="RNR_R1-su_N"/>
</dbReference>
<dbReference type="InterPro" id="IPR013509">
    <property type="entry name" value="RNR_lsu_N"/>
</dbReference>
<comment type="similarity">
    <text evidence="1 6">Belongs to the ribonucleoside diphosphate reductase large chain family.</text>
</comment>
<evidence type="ECO:0000256" key="6">
    <source>
        <dbReference type="RuleBase" id="RU003410"/>
    </source>
</evidence>
<dbReference type="PRINTS" id="PR01183">
    <property type="entry name" value="RIBORDTASEM1"/>
</dbReference>
<organism evidence="8 9">
    <name type="scientific">Candidatus Hydrogenisulfobacillus filiaventi</name>
    <dbReference type="NCBI Taxonomy" id="2707344"/>
    <lineage>
        <taxon>Bacteria</taxon>
        <taxon>Bacillati</taxon>
        <taxon>Bacillota</taxon>
        <taxon>Clostridia</taxon>
        <taxon>Eubacteriales</taxon>
        <taxon>Clostridiales Family XVII. Incertae Sedis</taxon>
        <taxon>Candidatus Hydrogenisulfobacillus</taxon>
    </lineage>
</organism>
<evidence type="ECO:0000256" key="4">
    <source>
        <dbReference type="ARBA" id="ARBA00023116"/>
    </source>
</evidence>
<dbReference type="GO" id="GO:0009263">
    <property type="term" value="P:deoxyribonucleotide biosynthetic process"/>
    <property type="evidence" value="ECO:0007669"/>
    <property type="project" value="UniProtKB-KW"/>
</dbReference>
<dbReference type="UniPathway" id="UPA00326"/>
<dbReference type="Pfam" id="PF02867">
    <property type="entry name" value="Ribonuc_red_lgC"/>
    <property type="match status" value="1"/>
</dbReference>
<dbReference type="InterPro" id="IPR000788">
    <property type="entry name" value="RNR_lg_C"/>
</dbReference>
<accession>A0A6F8ZDU4</accession>
<reference evidence="8 9" key="1">
    <citation type="submission" date="2020-02" db="EMBL/GenBank/DDBJ databases">
        <authorList>
            <person name="Hogendoorn C."/>
        </authorList>
    </citation>
    <scope>NUCLEOTIDE SEQUENCE [LARGE SCALE GENOMIC DNA]</scope>
    <source>
        <strain evidence="8">R501</strain>
    </source>
</reference>
<proteinExistence type="inferred from homology"/>
<protein>
    <recommendedName>
        <fullName evidence="2 6">Ribonucleoside-diphosphate reductase</fullName>
        <ecNumber evidence="2 6">1.17.4.1</ecNumber>
    </recommendedName>
</protein>
<dbReference type="SUPFAM" id="SSF51998">
    <property type="entry name" value="PFL-like glycyl radical enzymes"/>
    <property type="match status" value="1"/>
</dbReference>
<gene>
    <name evidence="8" type="primary">nrdA</name>
    <name evidence="8" type="ORF">R50_0273</name>
</gene>
<evidence type="ECO:0000313" key="9">
    <source>
        <dbReference type="Proteomes" id="UP000503399"/>
    </source>
</evidence>
<dbReference type="PROSITE" id="PS00089">
    <property type="entry name" value="RIBORED_LARGE"/>
    <property type="match status" value="1"/>
</dbReference>